<reference evidence="12" key="2">
    <citation type="submission" date="2025-09" db="UniProtKB">
        <authorList>
            <consortium name="Ensembl"/>
        </authorList>
    </citation>
    <scope>IDENTIFICATION</scope>
</reference>
<keyword evidence="13" id="KW-1185">Reference proteome</keyword>
<dbReference type="Pfam" id="PF00010">
    <property type="entry name" value="HLH"/>
    <property type="match status" value="1"/>
</dbReference>
<evidence type="ECO:0000259" key="11">
    <source>
        <dbReference type="PROSITE" id="PS51054"/>
    </source>
</evidence>
<comment type="similarity">
    <text evidence="9">Belongs to the HEY family.</text>
</comment>
<sequence length="257" mass="28479">MNFKKLIKITGTLTMIKFPINRNELILIPSFHWMHMKVSFLTCGSPTSTTQMTARKKRRGIIEKRRRDRINHSLSELRRLVPTAAEKQGSSKLEKAEILQMTVDHLKMLQNAGGKGLLDAHALALDFLSLGFRECVSEVSRYLSSREALDSGDLLRSRLLSHLTSCSTQRDAAALTSSAHCSQQLLAPPTPFHMLCPLSYQPMMDRAGEVLCCPPAPLSFSASFPFPFHGGFPFLHPSSSSSSQTSSRAWGTEVGAF</sequence>
<dbReference type="GO" id="GO:0003677">
    <property type="term" value="F:DNA binding"/>
    <property type="evidence" value="ECO:0007669"/>
    <property type="project" value="UniProtKB-KW"/>
</dbReference>
<dbReference type="AlphaFoldDB" id="A0A8C5G329"/>
<gene>
    <name evidence="12" type="primary">LOC114458316</name>
</gene>
<dbReference type="PROSITE" id="PS51054">
    <property type="entry name" value="ORANGE"/>
    <property type="match status" value="1"/>
</dbReference>
<dbReference type="GO" id="GO:0032502">
    <property type="term" value="P:developmental process"/>
    <property type="evidence" value="ECO:0007669"/>
    <property type="project" value="UniProtKB-ARBA"/>
</dbReference>
<evidence type="ECO:0000256" key="3">
    <source>
        <dbReference type="ARBA" id="ARBA00022491"/>
    </source>
</evidence>
<evidence type="ECO:0000256" key="8">
    <source>
        <dbReference type="ARBA" id="ARBA00023242"/>
    </source>
</evidence>
<reference evidence="12" key="1">
    <citation type="submission" date="2025-08" db="UniProtKB">
        <authorList>
            <consortium name="Ensembl"/>
        </authorList>
    </citation>
    <scope>IDENTIFICATION</scope>
</reference>
<dbReference type="InterPro" id="IPR011598">
    <property type="entry name" value="bHLH_dom"/>
</dbReference>
<dbReference type="SMART" id="SM00353">
    <property type="entry name" value="HLH"/>
    <property type="match status" value="1"/>
</dbReference>
<keyword evidence="4" id="KW-0914">Notch signaling pathway</keyword>
<evidence type="ECO:0000259" key="10">
    <source>
        <dbReference type="PROSITE" id="PS50888"/>
    </source>
</evidence>
<dbReference type="GO" id="GO:0007219">
    <property type="term" value="P:Notch signaling pathway"/>
    <property type="evidence" value="ECO:0007669"/>
    <property type="project" value="UniProtKB-KW"/>
</dbReference>
<evidence type="ECO:0000313" key="13">
    <source>
        <dbReference type="Proteomes" id="UP000694680"/>
    </source>
</evidence>
<organism evidence="12 13">
    <name type="scientific">Gouania willdenowi</name>
    <name type="common">Blunt-snouted clingfish</name>
    <name type="synonym">Lepadogaster willdenowi</name>
    <dbReference type="NCBI Taxonomy" id="441366"/>
    <lineage>
        <taxon>Eukaryota</taxon>
        <taxon>Metazoa</taxon>
        <taxon>Chordata</taxon>
        <taxon>Craniata</taxon>
        <taxon>Vertebrata</taxon>
        <taxon>Euteleostomi</taxon>
        <taxon>Actinopterygii</taxon>
        <taxon>Neopterygii</taxon>
        <taxon>Teleostei</taxon>
        <taxon>Neoteleostei</taxon>
        <taxon>Acanthomorphata</taxon>
        <taxon>Ovalentaria</taxon>
        <taxon>Blenniimorphae</taxon>
        <taxon>Blenniiformes</taxon>
        <taxon>Gobiesocoidei</taxon>
        <taxon>Gobiesocidae</taxon>
        <taxon>Gobiesocinae</taxon>
        <taxon>Gouania</taxon>
    </lineage>
</organism>
<evidence type="ECO:0000256" key="5">
    <source>
        <dbReference type="ARBA" id="ARBA00023015"/>
    </source>
</evidence>
<evidence type="ECO:0000256" key="9">
    <source>
        <dbReference type="ARBA" id="ARBA00038262"/>
    </source>
</evidence>
<dbReference type="GO" id="GO:0005634">
    <property type="term" value="C:nucleus"/>
    <property type="evidence" value="ECO:0007669"/>
    <property type="project" value="UniProtKB-SubCell"/>
</dbReference>
<evidence type="ECO:0000256" key="6">
    <source>
        <dbReference type="ARBA" id="ARBA00023125"/>
    </source>
</evidence>
<dbReference type="InterPro" id="IPR003650">
    <property type="entry name" value="Orange_dom"/>
</dbReference>
<dbReference type="Ensembl" id="ENSGWIT00000012443.1">
    <property type="protein sequence ID" value="ENSGWIP00000011168.1"/>
    <property type="gene ID" value="ENSGWIG00000006554.1"/>
</dbReference>
<feature type="domain" description="Orange" evidence="11">
    <location>
        <begin position="131"/>
        <end position="163"/>
    </location>
</feature>
<dbReference type="SUPFAM" id="SSF47459">
    <property type="entry name" value="HLH, helix-loop-helix DNA-binding domain"/>
    <property type="match status" value="1"/>
</dbReference>
<keyword evidence="5" id="KW-0805">Transcription regulation</keyword>
<dbReference type="Proteomes" id="UP000694680">
    <property type="component" value="Unassembled WGS sequence"/>
</dbReference>
<dbReference type="GO" id="GO:0006355">
    <property type="term" value="P:regulation of DNA-templated transcription"/>
    <property type="evidence" value="ECO:0007669"/>
    <property type="project" value="InterPro"/>
</dbReference>
<dbReference type="PANTHER" id="PTHR10985">
    <property type="entry name" value="BASIC HELIX-LOOP-HELIX TRANSCRIPTION FACTOR, HES-RELATED"/>
    <property type="match status" value="1"/>
</dbReference>
<dbReference type="GO" id="GO:0046983">
    <property type="term" value="F:protein dimerization activity"/>
    <property type="evidence" value="ECO:0007669"/>
    <property type="project" value="InterPro"/>
</dbReference>
<dbReference type="SMART" id="SM00511">
    <property type="entry name" value="ORANGE"/>
    <property type="match status" value="1"/>
</dbReference>
<dbReference type="Gene3D" id="4.10.280.10">
    <property type="entry name" value="Helix-loop-helix DNA-binding domain"/>
    <property type="match status" value="1"/>
</dbReference>
<keyword evidence="7" id="KW-0804">Transcription</keyword>
<dbReference type="Pfam" id="PF07527">
    <property type="entry name" value="Hairy_orange"/>
    <property type="match status" value="1"/>
</dbReference>
<dbReference type="Gene3D" id="6.10.250.980">
    <property type="match status" value="1"/>
</dbReference>
<keyword evidence="8" id="KW-0539">Nucleus</keyword>
<feature type="domain" description="BHLH" evidence="10">
    <location>
        <begin position="54"/>
        <end position="109"/>
    </location>
</feature>
<keyword evidence="6" id="KW-0238">DNA-binding</keyword>
<name>A0A8C5G329_GOUWI</name>
<evidence type="ECO:0000256" key="1">
    <source>
        <dbReference type="ARBA" id="ARBA00004123"/>
    </source>
</evidence>
<comment type="subcellular location">
    <subcellularLocation>
        <location evidence="1">Nucleus</location>
    </subcellularLocation>
</comment>
<dbReference type="FunFam" id="4.10.280.10:FF:000012">
    <property type="entry name" value="hairy/enhancer-of-split related with YRPW motif protein 1"/>
    <property type="match status" value="1"/>
</dbReference>
<evidence type="ECO:0000313" key="12">
    <source>
        <dbReference type="Ensembl" id="ENSGWIP00000011168.1"/>
    </source>
</evidence>
<dbReference type="PROSITE" id="PS50888">
    <property type="entry name" value="BHLH"/>
    <property type="match status" value="1"/>
</dbReference>
<dbReference type="SUPFAM" id="SSF158457">
    <property type="entry name" value="Orange domain-like"/>
    <property type="match status" value="1"/>
</dbReference>
<dbReference type="InterPro" id="IPR036638">
    <property type="entry name" value="HLH_DNA-bd_sf"/>
</dbReference>
<evidence type="ECO:0000256" key="4">
    <source>
        <dbReference type="ARBA" id="ARBA00022976"/>
    </source>
</evidence>
<evidence type="ECO:0000256" key="2">
    <source>
        <dbReference type="ARBA" id="ARBA00022473"/>
    </source>
</evidence>
<proteinExistence type="inferred from homology"/>
<dbReference type="InterPro" id="IPR050370">
    <property type="entry name" value="HES_HEY"/>
</dbReference>
<keyword evidence="2" id="KW-0217">Developmental protein</keyword>
<accession>A0A8C5G329</accession>
<protein>
    <submittedName>
        <fullName evidence="12">Hairy/enhancer-of-split related with YRPW motif protein 2-like</fullName>
    </submittedName>
</protein>
<keyword evidence="3" id="KW-0678">Repressor</keyword>
<evidence type="ECO:0000256" key="7">
    <source>
        <dbReference type="ARBA" id="ARBA00023163"/>
    </source>
</evidence>